<proteinExistence type="evidence at transcript level"/>
<feature type="region of interest" description="Disordered" evidence="4">
    <location>
        <begin position="1"/>
        <end position="29"/>
    </location>
</feature>
<accession>Q2HVP9</accession>
<evidence type="ECO:0000256" key="1">
    <source>
        <dbReference type="ARBA" id="ARBA00022491"/>
    </source>
</evidence>
<reference evidence="9" key="5">
    <citation type="submission" date="2015-04" db="UniProtKB">
        <authorList>
            <consortium name="EnsemblPlants"/>
        </authorList>
    </citation>
    <scope>IDENTIFICATION</scope>
    <source>
        <strain evidence="9">cv. Jemalong A17</strain>
    </source>
</reference>
<dbReference type="EMBL" id="PSQE01000002">
    <property type="protein sequence ID" value="RHN75213.1"/>
    <property type="molecule type" value="Genomic_DNA"/>
</dbReference>
<evidence type="ECO:0000313" key="8">
    <source>
        <dbReference type="EMBL" id="RHN75213.1"/>
    </source>
</evidence>
<dbReference type="OrthoDB" id="1917522at2759"/>
<dbReference type="Proteomes" id="UP000002051">
    <property type="component" value="Chromosome 2"/>
</dbReference>
<reference evidence="6 10" key="4">
    <citation type="journal article" date="2014" name="BMC Genomics">
        <title>An improved genome release (version Mt4.0) for the model legume Medicago truncatula.</title>
        <authorList>
            <person name="Tang H."/>
            <person name="Krishnakumar V."/>
            <person name="Bidwell S."/>
            <person name="Rosen B."/>
            <person name="Chan A."/>
            <person name="Zhou S."/>
            <person name="Gentzbittel L."/>
            <person name="Childs K.L."/>
            <person name="Yandell M."/>
            <person name="Gundlach H."/>
            <person name="Mayer K.F."/>
            <person name="Schwartz D.C."/>
            <person name="Town C.D."/>
        </authorList>
    </citation>
    <scope>GENOME REANNOTATION</scope>
    <source>
        <strain evidence="9 10">cv. Jemalong A17</strain>
    </source>
</reference>
<evidence type="ECO:0000256" key="4">
    <source>
        <dbReference type="SAM" id="MobiDB-lite"/>
    </source>
</evidence>
<dbReference type="Proteomes" id="UP000265566">
    <property type="component" value="Chromosome 2"/>
</dbReference>
<gene>
    <name evidence="7" type="primary">SPEAR1</name>
    <name evidence="6" type="ordered locus">MTR_2g081240</name>
    <name evidence="5" type="ORF">MtrDRAFT_AC148815g15v2</name>
    <name evidence="8" type="ORF">MtrunA17_Chr2g0318721</name>
</gene>
<dbReference type="OMA" id="HHENSKE"/>
<dbReference type="HOGENOM" id="CLU_788467_0_0_1"/>
<organism evidence="5">
    <name type="scientific">Medicago truncatula</name>
    <name type="common">Barrel medic</name>
    <name type="synonym">Medicago tribuloides</name>
    <dbReference type="NCBI Taxonomy" id="3880"/>
    <lineage>
        <taxon>Eukaryota</taxon>
        <taxon>Viridiplantae</taxon>
        <taxon>Streptophyta</taxon>
        <taxon>Embryophyta</taxon>
        <taxon>Tracheophyta</taxon>
        <taxon>Spermatophyta</taxon>
        <taxon>Magnoliopsida</taxon>
        <taxon>eudicotyledons</taxon>
        <taxon>Gunneridae</taxon>
        <taxon>Pentapetalae</taxon>
        <taxon>rosids</taxon>
        <taxon>fabids</taxon>
        <taxon>Fabales</taxon>
        <taxon>Fabaceae</taxon>
        <taxon>Papilionoideae</taxon>
        <taxon>50 kb inversion clade</taxon>
        <taxon>NPAAA clade</taxon>
        <taxon>Hologalegina</taxon>
        <taxon>IRL clade</taxon>
        <taxon>Trifolieae</taxon>
        <taxon>Medicago</taxon>
    </lineage>
</organism>
<feature type="compositionally biased region" description="Basic residues" evidence="4">
    <location>
        <begin position="11"/>
        <end position="24"/>
    </location>
</feature>
<dbReference type="PaxDb" id="3880-AES66756"/>
<evidence type="ECO:0000313" key="5">
    <source>
        <dbReference type="EMBL" id="ABD32238.1"/>
    </source>
</evidence>
<dbReference type="PANTHER" id="PTHR33388">
    <property type="entry name" value="OS01G0212500 PROTEIN"/>
    <property type="match status" value="1"/>
</dbReference>
<evidence type="ECO:0000313" key="11">
    <source>
        <dbReference type="Proteomes" id="UP000265566"/>
    </source>
</evidence>
<evidence type="ECO:0000313" key="7">
    <source>
        <dbReference type="EMBL" id="QBM11789.1"/>
    </source>
</evidence>
<dbReference type="EMBL" id="CM001218">
    <property type="protein sequence ID" value="AES66756.1"/>
    <property type="molecule type" value="Genomic_DNA"/>
</dbReference>
<keyword evidence="2" id="KW-0805">Transcription regulation</keyword>
<reference evidence="6 10" key="3">
    <citation type="journal article" date="2011" name="Nature">
        <title>The Medicago genome provides insight into the evolution of rhizobial symbioses.</title>
        <authorList>
            <person name="Young N.D."/>
            <person name="Debelle F."/>
            <person name="Oldroyd G.E."/>
            <person name="Geurts R."/>
            <person name="Cannon S.B."/>
            <person name="Udvardi M.K."/>
            <person name="Benedito V.A."/>
            <person name="Mayer K.F."/>
            <person name="Gouzy J."/>
            <person name="Schoof H."/>
            <person name="Van de Peer Y."/>
            <person name="Proost S."/>
            <person name="Cook D.R."/>
            <person name="Meyers B.C."/>
            <person name="Spannagl M."/>
            <person name="Cheung F."/>
            <person name="De Mita S."/>
            <person name="Krishnakumar V."/>
            <person name="Gundlach H."/>
            <person name="Zhou S."/>
            <person name="Mudge J."/>
            <person name="Bharti A.K."/>
            <person name="Murray J.D."/>
            <person name="Naoumkina M.A."/>
            <person name="Rosen B."/>
            <person name="Silverstein K.A."/>
            <person name="Tang H."/>
            <person name="Rombauts S."/>
            <person name="Zhao P.X."/>
            <person name="Zhou P."/>
            <person name="Barbe V."/>
            <person name="Bardou P."/>
            <person name="Bechner M."/>
            <person name="Bellec A."/>
            <person name="Berger A."/>
            <person name="Berges H."/>
            <person name="Bidwell S."/>
            <person name="Bisseling T."/>
            <person name="Choisne N."/>
            <person name="Couloux A."/>
            <person name="Denny R."/>
            <person name="Deshpande S."/>
            <person name="Dai X."/>
            <person name="Doyle J.J."/>
            <person name="Dudez A.M."/>
            <person name="Farmer A.D."/>
            <person name="Fouteau S."/>
            <person name="Franken C."/>
            <person name="Gibelin C."/>
            <person name="Gish J."/>
            <person name="Goldstein S."/>
            <person name="Gonzalez A.J."/>
            <person name="Green P.J."/>
            <person name="Hallab A."/>
            <person name="Hartog M."/>
            <person name="Hua A."/>
            <person name="Humphray S.J."/>
            <person name="Jeong D.H."/>
            <person name="Jing Y."/>
            <person name="Jocker A."/>
            <person name="Kenton S.M."/>
            <person name="Kim D.J."/>
            <person name="Klee K."/>
            <person name="Lai H."/>
            <person name="Lang C."/>
            <person name="Lin S."/>
            <person name="Macmil S.L."/>
            <person name="Magdelenat G."/>
            <person name="Matthews L."/>
            <person name="McCorrison J."/>
            <person name="Monaghan E.L."/>
            <person name="Mun J.H."/>
            <person name="Najar F.Z."/>
            <person name="Nicholson C."/>
            <person name="Noirot C."/>
            <person name="O'Bleness M."/>
            <person name="Paule C.R."/>
            <person name="Poulain J."/>
            <person name="Prion F."/>
            <person name="Qin B."/>
            <person name="Qu C."/>
            <person name="Retzel E.F."/>
            <person name="Riddle C."/>
            <person name="Sallet E."/>
            <person name="Samain S."/>
            <person name="Samson N."/>
            <person name="Sanders I."/>
            <person name="Saurat O."/>
            <person name="Scarpelli C."/>
            <person name="Schiex T."/>
            <person name="Segurens B."/>
            <person name="Severin A.J."/>
            <person name="Sherrier D.J."/>
            <person name="Shi R."/>
            <person name="Sims S."/>
            <person name="Singer S.R."/>
            <person name="Sinharoy S."/>
            <person name="Sterck L."/>
            <person name="Viollet A."/>
            <person name="Wang B.B."/>
            <person name="Wang K."/>
            <person name="Wang M."/>
            <person name="Wang X."/>
            <person name="Warfsmann J."/>
            <person name="Weissenbach J."/>
            <person name="White D.D."/>
            <person name="White J.D."/>
            <person name="Wiley G.B."/>
            <person name="Wincker P."/>
            <person name="Xing Y."/>
            <person name="Yang L."/>
            <person name="Yao Z."/>
            <person name="Ying F."/>
            <person name="Zhai J."/>
            <person name="Zhou L."/>
            <person name="Zuber A."/>
            <person name="Denarie J."/>
            <person name="Dixon R.A."/>
            <person name="May G.D."/>
            <person name="Schwartz D.C."/>
            <person name="Rogers J."/>
            <person name="Quetier F."/>
            <person name="Town C.D."/>
            <person name="Roe B.A."/>
        </authorList>
    </citation>
    <scope>NUCLEOTIDE SEQUENCE [LARGE SCALE GENOMIC DNA]</scope>
    <source>
        <strain evidence="6">A17</strain>
        <strain evidence="9 10">cv. Jemalong A17</strain>
    </source>
</reference>
<protein>
    <submittedName>
        <fullName evidence="8">Putative transcription factor NOZZLE family</fullName>
    </submittedName>
    <submittedName>
        <fullName evidence="7">SPOROCYTELESS-like EAR-containing protein</fullName>
    </submittedName>
</protein>
<dbReference type="EnsemblPlants" id="AES66756">
    <property type="protein sequence ID" value="AES66756"/>
    <property type="gene ID" value="MTR_2g081240"/>
</dbReference>
<dbReference type="Gramene" id="rna11384">
    <property type="protein sequence ID" value="RHN75213.1"/>
    <property type="gene ID" value="gene11384"/>
</dbReference>
<sequence length="299" mass="32932">MASASENQAKNKGRKNGKGPKKPLRGVGVEQLEKQRIAALMKKHFDLPHQQQVLKYGAFSPTGPFQFPQQQMMMNENTTNNNNNTVLVGSGYVPFVGSNVGAGWIVPNNQNQNQNNIKNRVVVGGGNYGSGSLLCSSRNPFEPSKELSSMPNLHHSQPFDLCLKKTRLNEEESNVMRGAGINTRNLEAWSNHHYVHDFLGGYMPQPQPSAYPTHHNLDEYVEVVAVHRRGSSSSGGKDKVFMEYDFFHEKDGRDTSFKNLKFPTIGEASSSSSLSLTVSAYGGDNATTDLSSIDLSLKL</sequence>
<dbReference type="STRING" id="3880.Q2HVP9"/>
<evidence type="ECO:0000313" key="10">
    <source>
        <dbReference type="Proteomes" id="UP000002051"/>
    </source>
</evidence>
<dbReference type="AlphaFoldDB" id="Q2HVP9"/>
<reference evidence="7" key="8">
    <citation type="submission" date="2018-07" db="EMBL/GenBank/DDBJ databases">
        <authorList>
            <person name="Chen G.H."/>
        </authorList>
    </citation>
    <scope>NUCLEOTIDE SEQUENCE</scope>
</reference>
<reference evidence="11" key="6">
    <citation type="journal article" date="2018" name="Nat. Plants">
        <title>Whole-genome landscape of Medicago truncatula symbiotic genes.</title>
        <authorList>
            <person name="Pecrix Y."/>
            <person name="Staton S.E."/>
            <person name="Sallet E."/>
            <person name="Lelandais-Briere C."/>
            <person name="Moreau S."/>
            <person name="Carrere S."/>
            <person name="Blein T."/>
            <person name="Jardinaud M.F."/>
            <person name="Latrasse D."/>
            <person name="Zouine M."/>
            <person name="Zahm M."/>
            <person name="Kreplak J."/>
            <person name="Mayjonade B."/>
            <person name="Satge C."/>
            <person name="Perez M."/>
            <person name="Cauet S."/>
            <person name="Marande W."/>
            <person name="Chantry-Darmon C."/>
            <person name="Lopez-Roques C."/>
            <person name="Bouchez O."/>
            <person name="Berard A."/>
            <person name="Debelle F."/>
            <person name="Munos S."/>
            <person name="Bendahmane A."/>
            <person name="Berges H."/>
            <person name="Niebel A."/>
            <person name="Buitink J."/>
            <person name="Frugier F."/>
            <person name="Benhamed M."/>
            <person name="Crespi M."/>
            <person name="Gouzy J."/>
            <person name="Gamas P."/>
        </authorList>
    </citation>
    <scope>NUCLEOTIDE SEQUENCE [LARGE SCALE GENOMIC DNA]</scope>
    <source>
        <strain evidence="11">cv. Jemalong A17</strain>
    </source>
</reference>
<dbReference type="InterPro" id="IPR040356">
    <property type="entry name" value="SPEAR"/>
</dbReference>
<dbReference type="PANTHER" id="PTHR33388:SF2">
    <property type="entry name" value="PROTEIN SPOROCYTELESS"/>
    <property type="match status" value="1"/>
</dbReference>
<dbReference type="EMBL" id="AC148815">
    <property type="protein sequence ID" value="ABD32238.1"/>
    <property type="molecule type" value="Genomic_DNA"/>
</dbReference>
<keyword evidence="10" id="KW-1185">Reference proteome</keyword>
<name>Q2HVP9_MEDTR</name>
<evidence type="ECO:0000256" key="2">
    <source>
        <dbReference type="ARBA" id="ARBA00023015"/>
    </source>
</evidence>
<evidence type="ECO:0000313" key="6">
    <source>
        <dbReference type="EMBL" id="AES66756.1"/>
    </source>
</evidence>
<reference evidence="5" key="2">
    <citation type="submission" date="2007-03" db="EMBL/GenBank/DDBJ databases">
        <authorList>
            <consortium name="The International Medicago Genome Annotation Group"/>
        </authorList>
    </citation>
    <scope>NUCLEOTIDE SEQUENCE</scope>
</reference>
<reference evidence="8" key="7">
    <citation type="journal article" date="2018" name="Nat. Plants">
        <title>Whole-genome landscape of Medicago truncatula symbiotic genes.</title>
        <authorList>
            <person name="Pecrix Y."/>
            <person name="Gamas P."/>
            <person name="Carrere S."/>
        </authorList>
    </citation>
    <scope>NUCLEOTIDE SEQUENCE</scope>
    <source>
        <tissue evidence="8">Leaves</tissue>
    </source>
</reference>
<keyword evidence="1" id="KW-0678">Repressor</keyword>
<evidence type="ECO:0000313" key="9">
    <source>
        <dbReference type="EnsemblPlants" id="AES66756"/>
    </source>
</evidence>
<keyword evidence="3" id="KW-0804">Transcription</keyword>
<dbReference type="GO" id="GO:0003700">
    <property type="term" value="F:DNA-binding transcription factor activity"/>
    <property type="evidence" value="ECO:0007669"/>
    <property type="project" value="InterPro"/>
</dbReference>
<reference evidence="5" key="1">
    <citation type="submission" date="2004-07" db="EMBL/GenBank/DDBJ databases">
        <authorList>
            <person name="Town C.D."/>
        </authorList>
    </citation>
    <scope>NUCLEOTIDE SEQUENCE</scope>
</reference>
<evidence type="ECO:0000256" key="3">
    <source>
        <dbReference type="ARBA" id="ARBA00023163"/>
    </source>
</evidence>
<dbReference type="EMBL" id="MH590936">
    <property type="protein sequence ID" value="QBM11789.1"/>
    <property type="molecule type" value="mRNA"/>
</dbReference>